<feature type="compositionally biased region" description="Polar residues" evidence="7">
    <location>
        <begin position="44"/>
        <end position="58"/>
    </location>
</feature>
<feature type="domain" description="Zn(2)-C6 fungal-type" evidence="8">
    <location>
        <begin position="8"/>
        <end position="37"/>
    </location>
</feature>
<dbReference type="PANTHER" id="PTHR31779:SF3">
    <property type="entry name" value="PROTEIN RDR1"/>
    <property type="match status" value="1"/>
</dbReference>
<keyword evidence="10" id="KW-1185">Reference proteome</keyword>
<dbReference type="SMART" id="SM00066">
    <property type="entry name" value="GAL4"/>
    <property type="match status" value="1"/>
</dbReference>
<name>B6QAX5_TALMQ</name>
<dbReference type="AlphaFoldDB" id="B6QAX5"/>
<dbReference type="Pfam" id="PF00172">
    <property type="entry name" value="Zn_clus"/>
    <property type="match status" value="1"/>
</dbReference>
<reference evidence="10" key="1">
    <citation type="journal article" date="2015" name="Genome Announc.">
        <title>Genome sequence of the AIDS-associated pathogen Penicillium marneffei (ATCC18224) and its near taxonomic relative Talaromyces stipitatus (ATCC10500).</title>
        <authorList>
            <person name="Nierman W.C."/>
            <person name="Fedorova-Abrams N.D."/>
            <person name="Andrianopoulos A."/>
        </authorList>
    </citation>
    <scope>NUCLEOTIDE SEQUENCE [LARGE SCALE GENOMIC DNA]</scope>
    <source>
        <strain evidence="10">ATCC 18224 / CBS 334.59 / QM 7333</strain>
    </source>
</reference>
<dbReference type="VEuPathDB" id="FungiDB:PMAA_074260"/>
<evidence type="ECO:0000259" key="8">
    <source>
        <dbReference type="PROSITE" id="PS50048"/>
    </source>
</evidence>
<evidence type="ECO:0000313" key="10">
    <source>
        <dbReference type="Proteomes" id="UP000001294"/>
    </source>
</evidence>
<proteinExistence type="predicted"/>
<dbReference type="OrthoDB" id="4064873at2759"/>
<evidence type="ECO:0000256" key="7">
    <source>
        <dbReference type="SAM" id="MobiDB-lite"/>
    </source>
</evidence>
<keyword evidence="6" id="KW-0539">Nucleus</keyword>
<organism evidence="9 10">
    <name type="scientific">Talaromyces marneffei (strain ATCC 18224 / CBS 334.59 / QM 7333)</name>
    <name type="common">Penicillium marneffei</name>
    <dbReference type="NCBI Taxonomy" id="441960"/>
    <lineage>
        <taxon>Eukaryota</taxon>
        <taxon>Fungi</taxon>
        <taxon>Dikarya</taxon>
        <taxon>Ascomycota</taxon>
        <taxon>Pezizomycotina</taxon>
        <taxon>Eurotiomycetes</taxon>
        <taxon>Eurotiomycetidae</taxon>
        <taxon>Eurotiales</taxon>
        <taxon>Trichocomaceae</taxon>
        <taxon>Talaromyces</taxon>
        <taxon>Talaromyces sect. Talaromyces</taxon>
    </lineage>
</organism>
<evidence type="ECO:0000256" key="5">
    <source>
        <dbReference type="ARBA" id="ARBA00023163"/>
    </source>
</evidence>
<dbReference type="GO" id="GO:0003677">
    <property type="term" value="F:DNA binding"/>
    <property type="evidence" value="ECO:0007669"/>
    <property type="project" value="UniProtKB-KW"/>
</dbReference>
<keyword evidence="5" id="KW-0804">Transcription</keyword>
<dbReference type="Gene3D" id="4.10.240.10">
    <property type="entry name" value="Zn(2)-C6 fungal-type DNA-binding domain"/>
    <property type="match status" value="1"/>
</dbReference>
<protein>
    <submittedName>
        <fullName evidence="9">C6 transcription factor, putative</fullName>
    </submittedName>
</protein>
<evidence type="ECO:0000256" key="6">
    <source>
        <dbReference type="ARBA" id="ARBA00023242"/>
    </source>
</evidence>
<dbReference type="GO" id="GO:0008270">
    <property type="term" value="F:zinc ion binding"/>
    <property type="evidence" value="ECO:0007669"/>
    <property type="project" value="InterPro"/>
</dbReference>
<dbReference type="PhylomeDB" id="B6QAX5"/>
<keyword evidence="1" id="KW-0479">Metal-binding</keyword>
<keyword evidence="3" id="KW-0805">Transcription regulation</keyword>
<evidence type="ECO:0000256" key="3">
    <source>
        <dbReference type="ARBA" id="ARBA00023015"/>
    </source>
</evidence>
<dbReference type="PROSITE" id="PS50048">
    <property type="entry name" value="ZN2_CY6_FUNGAL_2"/>
    <property type="match status" value="1"/>
</dbReference>
<evidence type="ECO:0000313" key="9">
    <source>
        <dbReference type="EMBL" id="EEA26353.1"/>
    </source>
</evidence>
<sequence>MRQRSRYACAPCRQRKRKCDGKFPCSTCTGYGYECHYSSGGAESNTTGVSGPTAQISKQVGPGSAKRKLSDAGLDGDSASPRTTVRHKPKPASGSRGFGDEVATINKDRVATSAANGLMIPSKCRYIGRHSAVAFPQWLGKNLQSRSPPRVHSFAYNTGIRKELPYSVTFHIQDYITWAEVHDSLDIYTTVIDPVFGFVDIEDLRLKSHDHWNGKDQGSNFEALISGVIGLTSLFSEALCESRELRVIQHAKDILDDPFTARYPRLATIQAWILRVIYIRSTSRPGTAWLYSCIMMHLCETIGIYKEREAHEGIEGNYSLAQFRDICARVMMVARCLHFIISYEHGRSTVDVGPVLEHNIIRRGEHDLTLQLHTLVKTLPSDDTTIISNQDHPTRRQELTTALTSLISTPTTHEFFSLIKTDLCFCIYRRLRLLDLGIKQDQLTQIIQAGKKALPASRILILRNHPWWNTVGTVFQFICVLLAIDSSESLGTIPEAMETLATIAKHLKTHLADEALGTARVLVRSMTEKKRRDAATLEKTTNPETYVAPSATPTNTEGDERQPTSSNNHNNILDVNGNASAATETNVADAVTTQGVEGSMPSQEMSGLLDFMDPLWNWDSFFEPPLATMQTTPFTEGGLL</sequence>
<dbReference type="InterPro" id="IPR052478">
    <property type="entry name" value="Metabolite_Synth_Reg"/>
</dbReference>
<gene>
    <name evidence="9" type="ORF">PMAA_074260</name>
</gene>
<evidence type="ECO:0000256" key="2">
    <source>
        <dbReference type="ARBA" id="ARBA00022833"/>
    </source>
</evidence>
<dbReference type="HOGENOM" id="CLU_019691_1_0_1"/>
<evidence type="ECO:0000256" key="4">
    <source>
        <dbReference type="ARBA" id="ARBA00023125"/>
    </source>
</evidence>
<dbReference type="CDD" id="cd00067">
    <property type="entry name" value="GAL4"/>
    <property type="match status" value="1"/>
</dbReference>
<evidence type="ECO:0000256" key="1">
    <source>
        <dbReference type="ARBA" id="ARBA00022723"/>
    </source>
</evidence>
<dbReference type="InterPro" id="IPR036864">
    <property type="entry name" value="Zn2-C6_fun-type_DNA-bd_sf"/>
</dbReference>
<dbReference type="Proteomes" id="UP000001294">
    <property type="component" value="Unassembled WGS sequence"/>
</dbReference>
<dbReference type="GO" id="GO:0009410">
    <property type="term" value="P:response to xenobiotic stimulus"/>
    <property type="evidence" value="ECO:0007669"/>
    <property type="project" value="TreeGrafter"/>
</dbReference>
<feature type="region of interest" description="Disordered" evidence="7">
    <location>
        <begin position="530"/>
        <end position="575"/>
    </location>
</feature>
<dbReference type="PANTHER" id="PTHR31779">
    <property type="entry name" value="2-NITROPROPANE DIOXYGENASE FAMILY, PUTATIVE (AFU_ORTHOLOGUE AFUA_2G17430)-RELATED"/>
    <property type="match status" value="1"/>
</dbReference>
<dbReference type="CDD" id="cd12148">
    <property type="entry name" value="fungal_TF_MHR"/>
    <property type="match status" value="1"/>
</dbReference>
<dbReference type="GO" id="GO:0000981">
    <property type="term" value="F:DNA-binding transcription factor activity, RNA polymerase II-specific"/>
    <property type="evidence" value="ECO:0007669"/>
    <property type="project" value="InterPro"/>
</dbReference>
<dbReference type="EMBL" id="DS995900">
    <property type="protein sequence ID" value="EEA26353.1"/>
    <property type="molecule type" value="Genomic_DNA"/>
</dbReference>
<feature type="region of interest" description="Disordered" evidence="7">
    <location>
        <begin position="44"/>
        <end position="100"/>
    </location>
</feature>
<accession>B6QAX5</accession>
<keyword evidence="2" id="KW-0862">Zinc</keyword>
<dbReference type="PROSITE" id="PS00463">
    <property type="entry name" value="ZN2_CY6_FUNGAL_1"/>
    <property type="match status" value="1"/>
</dbReference>
<keyword evidence="4" id="KW-0238">DNA-binding</keyword>
<feature type="compositionally biased region" description="Polar residues" evidence="7">
    <location>
        <begin position="563"/>
        <end position="575"/>
    </location>
</feature>
<dbReference type="InterPro" id="IPR001138">
    <property type="entry name" value="Zn2Cys6_DnaBD"/>
</dbReference>
<dbReference type="SUPFAM" id="SSF57701">
    <property type="entry name" value="Zn2/Cys6 DNA-binding domain"/>
    <property type="match status" value="1"/>
</dbReference>